<dbReference type="InterPro" id="IPR010607">
    <property type="entry name" value="DUF1194"/>
</dbReference>
<dbReference type="SUPFAM" id="SSF53300">
    <property type="entry name" value="vWA-like"/>
    <property type="match status" value="1"/>
</dbReference>
<dbReference type="RefSeq" id="WP_344846890.1">
    <property type="nucleotide sequence ID" value="NZ_BAABDF010000007.1"/>
</dbReference>
<dbReference type="Pfam" id="PF06707">
    <property type="entry name" value="DUF1194"/>
    <property type="match status" value="1"/>
</dbReference>
<accession>A0ABP7KB52</accession>
<sequence length="252" mass="27246">MVRRLICRALLGLAALAPLPSVAAEQCRQALALGLDVSGSVDADEWSLQIEGIARALETEPVRRAFLAMEGALVYLMIYEWAGDAAQRDLVDWRAIRNEGDLDGVAATLRDVPRRPHAPGTAMGAGMAYGGEKLALVKGCWRYTLDISADGRSNLGPRPHTVKLSPTLAHVTINGLVVSTGSPRISEASRMKELDMLEQYFRGAVIQGHGAFVETARSYADYEAAMTRKLLKELQTLTVGDRGMDTAATSHQ</sequence>
<protein>
    <submittedName>
        <fullName evidence="2">DUF1194 domain-containing protein</fullName>
    </submittedName>
</protein>
<evidence type="ECO:0000313" key="2">
    <source>
        <dbReference type="EMBL" id="GAA3869964.1"/>
    </source>
</evidence>
<dbReference type="Proteomes" id="UP001399917">
    <property type="component" value="Unassembled WGS sequence"/>
</dbReference>
<feature type="chain" id="PRO_5045872001" evidence="1">
    <location>
        <begin position="24"/>
        <end position="252"/>
    </location>
</feature>
<organism evidence="2 3">
    <name type="scientific">Celeribacter arenosi</name>
    <dbReference type="NCBI Taxonomy" id="792649"/>
    <lineage>
        <taxon>Bacteria</taxon>
        <taxon>Pseudomonadati</taxon>
        <taxon>Pseudomonadota</taxon>
        <taxon>Alphaproteobacteria</taxon>
        <taxon>Rhodobacterales</taxon>
        <taxon>Roseobacteraceae</taxon>
        <taxon>Celeribacter</taxon>
    </lineage>
</organism>
<name>A0ABP7KB52_9RHOB</name>
<gene>
    <name evidence="2" type="ORF">GCM10022404_19960</name>
</gene>
<proteinExistence type="predicted"/>
<evidence type="ECO:0000313" key="3">
    <source>
        <dbReference type="Proteomes" id="UP001399917"/>
    </source>
</evidence>
<dbReference type="EMBL" id="BAABDF010000007">
    <property type="protein sequence ID" value="GAA3869964.1"/>
    <property type="molecule type" value="Genomic_DNA"/>
</dbReference>
<evidence type="ECO:0000256" key="1">
    <source>
        <dbReference type="SAM" id="SignalP"/>
    </source>
</evidence>
<keyword evidence="1" id="KW-0732">Signal</keyword>
<comment type="caution">
    <text evidence="2">The sequence shown here is derived from an EMBL/GenBank/DDBJ whole genome shotgun (WGS) entry which is preliminary data.</text>
</comment>
<dbReference type="InterPro" id="IPR036465">
    <property type="entry name" value="vWFA_dom_sf"/>
</dbReference>
<reference evidence="3" key="1">
    <citation type="journal article" date="2019" name="Int. J. Syst. Evol. Microbiol.">
        <title>The Global Catalogue of Microorganisms (GCM) 10K type strain sequencing project: providing services to taxonomists for standard genome sequencing and annotation.</title>
        <authorList>
            <consortium name="The Broad Institute Genomics Platform"/>
            <consortium name="The Broad Institute Genome Sequencing Center for Infectious Disease"/>
            <person name="Wu L."/>
            <person name="Ma J."/>
        </authorList>
    </citation>
    <scope>NUCLEOTIDE SEQUENCE [LARGE SCALE GENOMIC DNA]</scope>
    <source>
        <strain evidence="3">JCM 17190</strain>
    </source>
</reference>
<keyword evidence="3" id="KW-1185">Reference proteome</keyword>
<feature type="signal peptide" evidence="1">
    <location>
        <begin position="1"/>
        <end position="23"/>
    </location>
</feature>